<evidence type="ECO:0000313" key="2">
    <source>
        <dbReference type="Proteomes" id="UP000185568"/>
    </source>
</evidence>
<reference evidence="1 2" key="1">
    <citation type="submission" date="2016-12" db="EMBL/GenBank/DDBJ databases">
        <title>Domibacillus antri genome sequencing.</title>
        <authorList>
            <person name="Verma A."/>
            <person name="Krishnamurthi S."/>
        </authorList>
    </citation>
    <scope>NUCLEOTIDE SEQUENCE [LARGE SCALE GENOMIC DNA]</scope>
    <source>
        <strain evidence="1 2">XD80</strain>
    </source>
</reference>
<keyword evidence="2" id="KW-1185">Reference proteome</keyword>
<dbReference type="EMBL" id="MSDU01000011">
    <property type="protein sequence ID" value="OLN22952.1"/>
    <property type="molecule type" value="Genomic_DNA"/>
</dbReference>
<dbReference type="SUPFAM" id="SSF52833">
    <property type="entry name" value="Thioredoxin-like"/>
    <property type="match status" value="1"/>
</dbReference>
<dbReference type="OrthoDB" id="6120799at2"/>
<sequence length="187" mass="22067">MELHEWYEKGLTPDQYIEKMTDHKENLLHVLKTFHLSGEEVSLVNKLREANWRVMVITEDWCSDAMMNVPLLLTLAKAADMDVRLLHRDDNLELMDQYLTNGTSRAIPIFIFMNEEGEEQAVWGPRAPAVQEMVTNYRSSLPPRDHADFDEKSREMITRLTETYRTDETLWQEVYRSLKTTIAERLY</sequence>
<dbReference type="AlphaFoldDB" id="A0A1Q8Q6N5"/>
<organism evidence="1 2">
    <name type="scientific">Domibacillus antri</name>
    <dbReference type="NCBI Taxonomy" id="1714264"/>
    <lineage>
        <taxon>Bacteria</taxon>
        <taxon>Bacillati</taxon>
        <taxon>Bacillota</taxon>
        <taxon>Bacilli</taxon>
        <taxon>Bacillales</taxon>
        <taxon>Bacillaceae</taxon>
        <taxon>Domibacillus</taxon>
    </lineage>
</organism>
<dbReference type="Proteomes" id="UP000185568">
    <property type="component" value="Unassembled WGS sequence"/>
</dbReference>
<dbReference type="RefSeq" id="WP_075397966.1">
    <property type="nucleotide sequence ID" value="NZ_MSDU01000011.1"/>
</dbReference>
<accession>A0A1Q8Q6N5</accession>
<dbReference type="Gene3D" id="3.40.30.10">
    <property type="entry name" value="Glutaredoxin"/>
    <property type="match status" value="1"/>
</dbReference>
<gene>
    <name evidence="1" type="ORF">BTO30_06765</name>
</gene>
<dbReference type="InterPro" id="IPR036249">
    <property type="entry name" value="Thioredoxin-like_sf"/>
</dbReference>
<dbReference type="STRING" id="1714264.BTO30_06765"/>
<proteinExistence type="predicted"/>
<dbReference type="Pfam" id="PF14595">
    <property type="entry name" value="Thioredoxin_9"/>
    <property type="match status" value="1"/>
</dbReference>
<name>A0A1Q8Q6N5_9BACI</name>
<protein>
    <submittedName>
        <fullName evidence="1">Thioredoxin family protein</fullName>
    </submittedName>
</protein>
<evidence type="ECO:0000313" key="1">
    <source>
        <dbReference type="EMBL" id="OLN22952.1"/>
    </source>
</evidence>
<comment type="caution">
    <text evidence="1">The sequence shown here is derived from an EMBL/GenBank/DDBJ whole genome shotgun (WGS) entry which is preliminary data.</text>
</comment>